<dbReference type="PANTHER" id="PTHR32125">
    <property type="entry name" value="2-C-METHYL-D-ERYTHRITOL 4-PHOSPHATE CYTIDYLYLTRANSFERASE, CHLOROPLASTIC"/>
    <property type="match status" value="1"/>
</dbReference>
<organism evidence="7">
    <name type="scientific">marine sediment metagenome</name>
    <dbReference type="NCBI Taxonomy" id="412755"/>
    <lineage>
        <taxon>unclassified sequences</taxon>
        <taxon>metagenomes</taxon>
        <taxon>ecological metagenomes</taxon>
    </lineage>
</organism>
<comment type="caution">
    <text evidence="7">The sequence shown here is derived from an EMBL/GenBank/DDBJ whole genome shotgun (WGS) entry which is preliminary data.</text>
</comment>
<dbReference type="EC" id="2.7.7.60" evidence="3"/>
<sequence>QKKDKPFIEIARKAILAHTLAALEESKVIDSIVVVIPHDKVKICKKLVKKHRLKKVSSITPGGEERFDSVKCGLRKARDADLVMIHDGARPFIEGALIKKVFTAAKKYGAAICATPLKQTLKMVSKNLFITKTLKRASLWEAQTPQAFRRNLIEEAYAQAKEKSPTDDSSLVERLGHKVKIVMGSHRNIKITTPEDLALARVLLKRKI</sequence>
<dbReference type="NCBIfam" id="TIGR00453">
    <property type="entry name" value="ispD"/>
    <property type="match status" value="1"/>
</dbReference>
<dbReference type="InterPro" id="IPR029044">
    <property type="entry name" value="Nucleotide-diphossugar_trans"/>
</dbReference>
<dbReference type="GO" id="GO:0019288">
    <property type="term" value="P:isopentenyl diphosphate biosynthetic process, methylerythritol 4-phosphate pathway"/>
    <property type="evidence" value="ECO:0007669"/>
    <property type="project" value="UniProtKB-UniPathway"/>
</dbReference>
<evidence type="ECO:0000256" key="3">
    <source>
        <dbReference type="ARBA" id="ARBA00012526"/>
    </source>
</evidence>
<name>X0WNR8_9ZZZZ</name>
<dbReference type="Gene3D" id="3.90.550.10">
    <property type="entry name" value="Spore Coat Polysaccharide Biosynthesis Protein SpsA, Chain A"/>
    <property type="match status" value="1"/>
</dbReference>
<keyword evidence="6" id="KW-0414">Isoprene biosynthesis</keyword>
<evidence type="ECO:0000256" key="2">
    <source>
        <dbReference type="ARBA" id="ARBA00009789"/>
    </source>
</evidence>
<dbReference type="EMBL" id="BARS01038895">
    <property type="protein sequence ID" value="GAG14336.1"/>
    <property type="molecule type" value="Genomic_DNA"/>
</dbReference>
<feature type="non-terminal residue" evidence="7">
    <location>
        <position position="1"/>
    </location>
</feature>
<evidence type="ECO:0000256" key="6">
    <source>
        <dbReference type="ARBA" id="ARBA00023229"/>
    </source>
</evidence>
<dbReference type="UniPathway" id="UPA00056">
    <property type="reaction ID" value="UER00093"/>
</dbReference>
<gene>
    <name evidence="7" type="ORF">S01H1_59471</name>
</gene>
<comment type="similarity">
    <text evidence="2">Belongs to the IspD/TarI cytidylyltransferase family. IspD subfamily.</text>
</comment>
<dbReference type="AlphaFoldDB" id="X0WNR8"/>
<dbReference type="PANTHER" id="PTHR32125:SF4">
    <property type="entry name" value="2-C-METHYL-D-ERYTHRITOL 4-PHOSPHATE CYTIDYLYLTRANSFERASE, CHLOROPLASTIC"/>
    <property type="match status" value="1"/>
</dbReference>
<dbReference type="GO" id="GO:0050518">
    <property type="term" value="F:2-C-methyl-D-erythritol 4-phosphate cytidylyltransferase activity"/>
    <property type="evidence" value="ECO:0007669"/>
    <property type="project" value="UniProtKB-EC"/>
</dbReference>
<evidence type="ECO:0000256" key="5">
    <source>
        <dbReference type="ARBA" id="ARBA00022695"/>
    </source>
</evidence>
<dbReference type="InterPro" id="IPR001228">
    <property type="entry name" value="IspD"/>
</dbReference>
<evidence type="ECO:0000256" key="1">
    <source>
        <dbReference type="ARBA" id="ARBA00004787"/>
    </source>
</evidence>
<dbReference type="InterPro" id="IPR018294">
    <property type="entry name" value="ISPD_synthase_CS"/>
</dbReference>
<keyword evidence="5" id="KW-0548">Nucleotidyltransferase</keyword>
<proteinExistence type="inferred from homology"/>
<reference evidence="7" key="1">
    <citation type="journal article" date="2014" name="Front. Microbiol.">
        <title>High frequency of phylogenetically diverse reductive dehalogenase-homologous genes in deep subseafloor sedimentary metagenomes.</title>
        <authorList>
            <person name="Kawai M."/>
            <person name="Futagami T."/>
            <person name="Toyoda A."/>
            <person name="Takaki Y."/>
            <person name="Nishi S."/>
            <person name="Hori S."/>
            <person name="Arai W."/>
            <person name="Tsubouchi T."/>
            <person name="Morono Y."/>
            <person name="Uchiyama I."/>
            <person name="Ito T."/>
            <person name="Fujiyama A."/>
            <person name="Inagaki F."/>
            <person name="Takami H."/>
        </authorList>
    </citation>
    <scope>NUCLEOTIDE SEQUENCE</scope>
    <source>
        <strain evidence="7">Expedition CK06-06</strain>
    </source>
</reference>
<dbReference type="CDD" id="cd02516">
    <property type="entry name" value="CDP-ME_synthetase"/>
    <property type="match status" value="1"/>
</dbReference>
<dbReference type="InterPro" id="IPR034683">
    <property type="entry name" value="IspD/TarI"/>
</dbReference>
<dbReference type="InterPro" id="IPR050088">
    <property type="entry name" value="IspD/TarI_cytidylyltransf_bact"/>
</dbReference>
<dbReference type="SUPFAM" id="SSF53448">
    <property type="entry name" value="Nucleotide-diphospho-sugar transferases"/>
    <property type="match status" value="1"/>
</dbReference>
<dbReference type="FunFam" id="3.90.550.10:FF:000003">
    <property type="entry name" value="2-C-methyl-D-erythritol 4-phosphate cytidylyltransferase"/>
    <property type="match status" value="1"/>
</dbReference>
<accession>X0WNR8</accession>
<evidence type="ECO:0000256" key="4">
    <source>
        <dbReference type="ARBA" id="ARBA00022679"/>
    </source>
</evidence>
<dbReference type="PROSITE" id="PS01295">
    <property type="entry name" value="ISPD"/>
    <property type="match status" value="1"/>
</dbReference>
<evidence type="ECO:0000313" key="7">
    <source>
        <dbReference type="EMBL" id="GAG14336.1"/>
    </source>
</evidence>
<protein>
    <recommendedName>
        <fullName evidence="3">2-C-methyl-D-erythritol 4-phosphate cytidylyltransferase</fullName>
        <ecNumber evidence="3">2.7.7.60</ecNumber>
    </recommendedName>
</protein>
<dbReference type="HAMAP" id="MF_00108">
    <property type="entry name" value="IspD"/>
    <property type="match status" value="1"/>
</dbReference>
<comment type="pathway">
    <text evidence="1">Isoprenoid biosynthesis; isopentenyl diphosphate biosynthesis via DXP pathway; isopentenyl diphosphate from 1-deoxy-D-xylulose 5-phosphate: step 2/6.</text>
</comment>
<keyword evidence="4" id="KW-0808">Transferase</keyword>
<dbReference type="Pfam" id="PF01128">
    <property type="entry name" value="IspD"/>
    <property type="match status" value="1"/>
</dbReference>